<sequence>VDFLNFLTLTYYMDESSIDKVILSVFSFRKQQLFGCVKLNLLKDVVWKQEQIFEDFVSTDCRTSRLGVISADCCRMFSANRKYVRVNSLVSSRYSSLELSFRMDGSVNDSKQDKTIA</sequence>
<feature type="non-terminal residue" evidence="1">
    <location>
        <position position="1"/>
    </location>
</feature>
<protein>
    <submittedName>
        <fullName evidence="1">Uncharacterized protein</fullName>
    </submittedName>
</protein>
<evidence type="ECO:0000313" key="1">
    <source>
        <dbReference type="EMBL" id="KYN30283.1"/>
    </source>
</evidence>
<dbReference type="Proteomes" id="UP000078492">
    <property type="component" value="Unassembled WGS sequence"/>
</dbReference>
<reference evidence="1 2" key="1">
    <citation type="submission" date="2015-09" db="EMBL/GenBank/DDBJ databases">
        <title>Trachymyrmex cornetzi WGS genome.</title>
        <authorList>
            <person name="Nygaard S."/>
            <person name="Hu H."/>
            <person name="Boomsma J."/>
            <person name="Zhang G."/>
        </authorList>
    </citation>
    <scope>NUCLEOTIDE SEQUENCE [LARGE SCALE GENOMIC DNA]</scope>
    <source>
        <strain evidence="1">Tcor2-1</strain>
        <tissue evidence="1">Whole body</tissue>
    </source>
</reference>
<accession>A0A151JSD7</accession>
<gene>
    <name evidence="1" type="ORF">ALC57_00205</name>
</gene>
<dbReference type="EMBL" id="KQ978530">
    <property type="protein sequence ID" value="KYN30283.1"/>
    <property type="molecule type" value="Genomic_DNA"/>
</dbReference>
<evidence type="ECO:0000313" key="2">
    <source>
        <dbReference type="Proteomes" id="UP000078492"/>
    </source>
</evidence>
<proteinExistence type="predicted"/>
<name>A0A151JSD7_9HYME</name>
<organism evidence="1 2">
    <name type="scientific">Trachymyrmex cornetzi</name>
    <dbReference type="NCBI Taxonomy" id="471704"/>
    <lineage>
        <taxon>Eukaryota</taxon>
        <taxon>Metazoa</taxon>
        <taxon>Ecdysozoa</taxon>
        <taxon>Arthropoda</taxon>
        <taxon>Hexapoda</taxon>
        <taxon>Insecta</taxon>
        <taxon>Pterygota</taxon>
        <taxon>Neoptera</taxon>
        <taxon>Endopterygota</taxon>
        <taxon>Hymenoptera</taxon>
        <taxon>Apocrita</taxon>
        <taxon>Aculeata</taxon>
        <taxon>Formicoidea</taxon>
        <taxon>Formicidae</taxon>
        <taxon>Myrmicinae</taxon>
        <taxon>Trachymyrmex</taxon>
    </lineage>
</organism>
<keyword evidence="2" id="KW-1185">Reference proteome</keyword>
<dbReference type="AlphaFoldDB" id="A0A151JSD7"/>